<feature type="compositionally biased region" description="Polar residues" evidence="4">
    <location>
        <begin position="99"/>
        <end position="111"/>
    </location>
</feature>
<evidence type="ECO:0000256" key="1">
    <source>
        <dbReference type="ARBA" id="ARBA00004123"/>
    </source>
</evidence>
<dbReference type="InterPro" id="IPR050613">
    <property type="entry name" value="Sec_Metabolite_Reg"/>
</dbReference>
<dbReference type="CDD" id="cd12148">
    <property type="entry name" value="fungal_TF_MHR"/>
    <property type="match status" value="1"/>
</dbReference>
<sequence length="746" mass="84349">MASNTCTPGQSVSGTTPSVAPQKPQRVLACLLCQQRKVKCDRKSPCANCSRAGAQCVSASLVPRQRRRRFPERDLLDRLRLYEDLLRGNNIVFEPLHSSSDQTCSNVSLEASQEPRAAQSEGEARLPRESTTDSSDFRAKNFWYAMNRRSQDPDYDSYDSDEDGNNSDTSPYVLRQVEIKNAWDQVYLRDDHLLFCGRNVNVELQTLHPSQAHIFKLWQLYLDNVNPLLKVTHTPTLQKRMIDAASDLTRIDPPLEALMFSIYCAAVFSLNQKECEAVFGTPRQDVLRGFQLGAREALLRCDFLKSSNRDCLTALHLYLITIKPDTDPRALSSLLGNAMRIAQRMGIHNEAANARHTILEAEMRRRLWWSMVLFDSRIAEMTDLKTSTLLPTWDCQVPLDVNDFDLREEMKQLPLVYTQKSEALFAVVRSKIGDAVRHDHSHLDFVNPVLKALAKTSAIGSAPDANDLPALERMIETKYLSGCDLDNPIHYMTVWMGRVALAKAHFTHHLAVCARGQPTDMQRDASIACAMHMLECDTRLMISPLLKGYRWLVYLHFPFPAYIHLADDLKRRPLGDHASEAWRVMSGNCSARFLDYDNNDNPMDKQKNPFVKIFAGLVLQAWTARENALGPSEEPPLIVTQIKQRVDNMHMNGQTMGQTRDFTQNGGNKEVFMSDPADFGFLNSLYMGDDRLDIDNTAMFAPVSVQKPLGLDNNAWGWADGSWEPNANPAVGSWETNSTTRDFLDL</sequence>
<evidence type="ECO:0000313" key="7">
    <source>
        <dbReference type="Proteomes" id="UP000799423"/>
    </source>
</evidence>
<evidence type="ECO:0000313" key="6">
    <source>
        <dbReference type="EMBL" id="KAF2852134.1"/>
    </source>
</evidence>
<dbReference type="InterPro" id="IPR036864">
    <property type="entry name" value="Zn2-C6_fun-type_DNA-bd_sf"/>
</dbReference>
<feature type="region of interest" description="Disordered" evidence="4">
    <location>
        <begin position="99"/>
        <end position="133"/>
    </location>
</feature>
<dbReference type="PANTHER" id="PTHR31001">
    <property type="entry name" value="UNCHARACTERIZED TRANSCRIPTIONAL REGULATORY PROTEIN"/>
    <property type="match status" value="1"/>
</dbReference>
<proteinExistence type="predicted"/>
<keyword evidence="7" id="KW-1185">Reference proteome</keyword>
<dbReference type="GO" id="GO:0005634">
    <property type="term" value="C:nucleus"/>
    <property type="evidence" value="ECO:0007669"/>
    <property type="project" value="UniProtKB-SubCell"/>
</dbReference>
<dbReference type="GO" id="GO:0003677">
    <property type="term" value="F:DNA binding"/>
    <property type="evidence" value="ECO:0007669"/>
    <property type="project" value="InterPro"/>
</dbReference>
<gene>
    <name evidence="6" type="ORF">T440DRAFT_52397</name>
</gene>
<dbReference type="PROSITE" id="PS50048">
    <property type="entry name" value="ZN2_CY6_FUNGAL_2"/>
    <property type="match status" value="1"/>
</dbReference>
<dbReference type="CDD" id="cd00067">
    <property type="entry name" value="GAL4"/>
    <property type="match status" value="1"/>
</dbReference>
<dbReference type="Gene3D" id="4.10.240.10">
    <property type="entry name" value="Zn(2)-C6 fungal-type DNA-binding domain"/>
    <property type="match status" value="1"/>
</dbReference>
<evidence type="ECO:0000256" key="2">
    <source>
        <dbReference type="ARBA" id="ARBA00022723"/>
    </source>
</evidence>
<accession>A0A6A7B9P4</accession>
<comment type="subcellular location">
    <subcellularLocation>
        <location evidence="1">Nucleus</location>
    </subcellularLocation>
</comment>
<evidence type="ECO:0000256" key="3">
    <source>
        <dbReference type="ARBA" id="ARBA00023242"/>
    </source>
</evidence>
<dbReference type="GO" id="GO:0008270">
    <property type="term" value="F:zinc ion binding"/>
    <property type="evidence" value="ECO:0007669"/>
    <property type="project" value="InterPro"/>
</dbReference>
<evidence type="ECO:0000256" key="4">
    <source>
        <dbReference type="SAM" id="MobiDB-lite"/>
    </source>
</evidence>
<keyword evidence="3" id="KW-0539">Nucleus</keyword>
<dbReference type="Proteomes" id="UP000799423">
    <property type="component" value="Unassembled WGS sequence"/>
</dbReference>
<dbReference type="SMART" id="SM00906">
    <property type="entry name" value="Fungal_trans"/>
    <property type="match status" value="1"/>
</dbReference>
<dbReference type="SMART" id="SM00066">
    <property type="entry name" value="GAL4"/>
    <property type="match status" value="1"/>
</dbReference>
<feature type="compositionally biased region" description="Basic and acidic residues" evidence="4">
    <location>
        <begin position="122"/>
        <end position="133"/>
    </location>
</feature>
<dbReference type="InterPro" id="IPR007219">
    <property type="entry name" value="XnlR_reg_dom"/>
</dbReference>
<protein>
    <recommendedName>
        <fullName evidence="5">Zn(2)-C6 fungal-type domain-containing protein</fullName>
    </recommendedName>
</protein>
<name>A0A6A7B9P4_9PLEO</name>
<dbReference type="EMBL" id="MU006300">
    <property type="protein sequence ID" value="KAF2852134.1"/>
    <property type="molecule type" value="Genomic_DNA"/>
</dbReference>
<keyword evidence="2" id="KW-0479">Metal-binding</keyword>
<dbReference type="GO" id="GO:0006351">
    <property type="term" value="P:DNA-templated transcription"/>
    <property type="evidence" value="ECO:0007669"/>
    <property type="project" value="InterPro"/>
</dbReference>
<dbReference type="PANTHER" id="PTHR31001:SF45">
    <property type="entry name" value="ZN(II)2CYS6 TRANSCRIPTION FACTOR (EUROFUNG)"/>
    <property type="match status" value="1"/>
</dbReference>
<dbReference type="Pfam" id="PF00172">
    <property type="entry name" value="Zn_clus"/>
    <property type="match status" value="1"/>
</dbReference>
<dbReference type="SUPFAM" id="SSF57701">
    <property type="entry name" value="Zn2/Cys6 DNA-binding domain"/>
    <property type="match status" value="1"/>
</dbReference>
<reference evidence="6" key="1">
    <citation type="submission" date="2020-01" db="EMBL/GenBank/DDBJ databases">
        <authorList>
            <consortium name="DOE Joint Genome Institute"/>
            <person name="Haridas S."/>
            <person name="Albert R."/>
            <person name="Binder M."/>
            <person name="Bloem J."/>
            <person name="Labutti K."/>
            <person name="Salamov A."/>
            <person name="Andreopoulos B."/>
            <person name="Baker S.E."/>
            <person name="Barry K."/>
            <person name="Bills G."/>
            <person name="Bluhm B.H."/>
            <person name="Cannon C."/>
            <person name="Castanera R."/>
            <person name="Culley D.E."/>
            <person name="Daum C."/>
            <person name="Ezra D."/>
            <person name="Gonzalez J.B."/>
            <person name="Henrissat B."/>
            <person name="Kuo A."/>
            <person name="Liang C."/>
            <person name="Lipzen A."/>
            <person name="Lutzoni F."/>
            <person name="Magnuson J."/>
            <person name="Mondo S."/>
            <person name="Nolan M."/>
            <person name="Ohm R."/>
            <person name="Pangilinan J."/>
            <person name="Park H.-J."/>
            <person name="Ramirez L."/>
            <person name="Alfaro M."/>
            <person name="Sun H."/>
            <person name="Tritt A."/>
            <person name="Yoshinaga Y."/>
            <person name="Zwiers L.-H."/>
            <person name="Turgeon B.G."/>
            <person name="Goodwin S.B."/>
            <person name="Spatafora J.W."/>
            <person name="Crous P.W."/>
            <person name="Grigoriev I.V."/>
        </authorList>
    </citation>
    <scope>NUCLEOTIDE SEQUENCE</scope>
    <source>
        <strain evidence="6">IPT5</strain>
    </source>
</reference>
<feature type="compositionally biased region" description="Polar residues" evidence="4">
    <location>
        <begin position="1"/>
        <end position="19"/>
    </location>
</feature>
<dbReference type="InterPro" id="IPR001138">
    <property type="entry name" value="Zn2Cys6_DnaBD"/>
</dbReference>
<dbReference type="OrthoDB" id="2269373at2759"/>
<feature type="region of interest" description="Disordered" evidence="4">
    <location>
        <begin position="1"/>
        <end position="20"/>
    </location>
</feature>
<dbReference type="AlphaFoldDB" id="A0A6A7B9P4"/>
<evidence type="ECO:0000259" key="5">
    <source>
        <dbReference type="PROSITE" id="PS50048"/>
    </source>
</evidence>
<dbReference type="Pfam" id="PF04082">
    <property type="entry name" value="Fungal_trans"/>
    <property type="match status" value="1"/>
</dbReference>
<organism evidence="6 7">
    <name type="scientific">Plenodomus tracheiphilus IPT5</name>
    <dbReference type="NCBI Taxonomy" id="1408161"/>
    <lineage>
        <taxon>Eukaryota</taxon>
        <taxon>Fungi</taxon>
        <taxon>Dikarya</taxon>
        <taxon>Ascomycota</taxon>
        <taxon>Pezizomycotina</taxon>
        <taxon>Dothideomycetes</taxon>
        <taxon>Pleosporomycetidae</taxon>
        <taxon>Pleosporales</taxon>
        <taxon>Pleosporineae</taxon>
        <taxon>Leptosphaeriaceae</taxon>
        <taxon>Plenodomus</taxon>
    </lineage>
</organism>
<feature type="domain" description="Zn(2)-C6 fungal-type" evidence="5">
    <location>
        <begin position="29"/>
        <end position="58"/>
    </location>
</feature>
<dbReference type="GO" id="GO:0000981">
    <property type="term" value="F:DNA-binding transcription factor activity, RNA polymerase II-specific"/>
    <property type="evidence" value="ECO:0007669"/>
    <property type="project" value="InterPro"/>
</dbReference>